<dbReference type="PANTHER" id="PTHR10039:SF14">
    <property type="entry name" value="NACHT DOMAIN-CONTAINING PROTEIN"/>
    <property type="match status" value="1"/>
</dbReference>
<comment type="caution">
    <text evidence="7">The sequence shown here is derived from an EMBL/GenBank/DDBJ whole genome shotgun (WGS) entry which is preliminary data.</text>
</comment>
<evidence type="ECO:0000256" key="4">
    <source>
        <dbReference type="ARBA" id="ARBA00022833"/>
    </source>
</evidence>
<accession>A0A1Y2A127</accession>
<dbReference type="STRING" id="1231657.A0A1Y2A127"/>
<dbReference type="PROSITE" id="PS50157">
    <property type="entry name" value="ZINC_FINGER_C2H2_2"/>
    <property type="match status" value="2"/>
</dbReference>
<dbReference type="EMBL" id="MCFA01000020">
    <property type="protein sequence ID" value="ORY16158.1"/>
    <property type="molecule type" value="Genomic_DNA"/>
</dbReference>
<gene>
    <name evidence="7" type="ORF">BCR34DRAFT_557816</name>
</gene>
<dbReference type="Pfam" id="PF22939">
    <property type="entry name" value="WHD_GPIID"/>
    <property type="match status" value="1"/>
</dbReference>
<name>A0A1Y2A127_9PLEO</name>
<dbReference type="InterPro" id="IPR036236">
    <property type="entry name" value="Znf_C2H2_sf"/>
</dbReference>
<evidence type="ECO:0000313" key="7">
    <source>
        <dbReference type="EMBL" id="ORY16158.1"/>
    </source>
</evidence>
<dbReference type="InterPro" id="IPR054471">
    <property type="entry name" value="GPIID_WHD"/>
</dbReference>
<proteinExistence type="predicted"/>
<keyword evidence="3 5" id="KW-0863">Zinc-finger</keyword>
<dbReference type="InterPro" id="IPR056125">
    <property type="entry name" value="DUF7708"/>
</dbReference>
<dbReference type="InterPro" id="IPR027417">
    <property type="entry name" value="P-loop_NTPase"/>
</dbReference>
<dbReference type="FunFam" id="3.30.160.60:FF:000202">
    <property type="entry name" value="Zinc finger protein 574"/>
    <property type="match status" value="1"/>
</dbReference>
<dbReference type="InterPro" id="IPR013087">
    <property type="entry name" value="Znf_C2H2_type"/>
</dbReference>
<dbReference type="InterPro" id="IPR056884">
    <property type="entry name" value="NPHP3-like_N"/>
</dbReference>
<dbReference type="SUPFAM" id="SSF57667">
    <property type="entry name" value="beta-beta-alpha zinc fingers"/>
    <property type="match status" value="1"/>
</dbReference>
<dbReference type="SUPFAM" id="SSF52540">
    <property type="entry name" value="P-loop containing nucleoside triphosphate hydrolases"/>
    <property type="match status" value="1"/>
</dbReference>
<dbReference type="PROSITE" id="PS00028">
    <property type="entry name" value="ZINC_FINGER_C2H2_1"/>
    <property type="match status" value="2"/>
</dbReference>
<reference evidence="7 8" key="1">
    <citation type="submission" date="2016-07" db="EMBL/GenBank/DDBJ databases">
        <title>Pervasive Adenine N6-methylation of Active Genes in Fungi.</title>
        <authorList>
            <consortium name="DOE Joint Genome Institute"/>
            <person name="Mondo S.J."/>
            <person name="Dannebaum R.O."/>
            <person name="Kuo R.C."/>
            <person name="Labutti K."/>
            <person name="Haridas S."/>
            <person name="Kuo A."/>
            <person name="Salamov A."/>
            <person name="Ahrendt S.R."/>
            <person name="Lipzen A."/>
            <person name="Sullivan W."/>
            <person name="Andreopoulos W.B."/>
            <person name="Clum A."/>
            <person name="Lindquist E."/>
            <person name="Daum C."/>
            <person name="Ramamoorthy G.K."/>
            <person name="Gryganskyi A."/>
            <person name="Culley D."/>
            <person name="Magnuson J.K."/>
            <person name="James T.Y."/>
            <person name="O'Malley M.A."/>
            <person name="Stajich J.E."/>
            <person name="Spatafora J.W."/>
            <person name="Visel A."/>
            <person name="Grigoriev I.V."/>
        </authorList>
    </citation>
    <scope>NUCLEOTIDE SEQUENCE [LARGE SCALE GENOMIC DNA]</scope>
    <source>
        <strain evidence="7 8">CBS 115471</strain>
    </source>
</reference>
<evidence type="ECO:0000256" key="2">
    <source>
        <dbReference type="ARBA" id="ARBA00022737"/>
    </source>
</evidence>
<dbReference type="Gene3D" id="3.30.160.60">
    <property type="entry name" value="Classic Zinc Finger"/>
    <property type="match status" value="2"/>
</dbReference>
<evidence type="ECO:0000256" key="3">
    <source>
        <dbReference type="ARBA" id="ARBA00022771"/>
    </source>
</evidence>
<dbReference type="Pfam" id="PF00096">
    <property type="entry name" value="zf-C2H2"/>
    <property type="match status" value="1"/>
</dbReference>
<dbReference type="Gene3D" id="3.40.50.300">
    <property type="entry name" value="P-loop containing nucleotide triphosphate hydrolases"/>
    <property type="match status" value="1"/>
</dbReference>
<keyword evidence="8" id="KW-1185">Reference proteome</keyword>
<dbReference type="Pfam" id="PF24883">
    <property type="entry name" value="NPHP3_N"/>
    <property type="match status" value="1"/>
</dbReference>
<evidence type="ECO:0000256" key="1">
    <source>
        <dbReference type="ARBA" id="ARBA00022723"/>
    </source>
</evidence>
<organism evidence="7 8">
    <name type="scientific">Clohesyomyces aquaticus</name>
    <dbReference type="NCBI Taxonomy" id="1231657"/>
    <lineage>
        <taxon>Eukaryota</taxon>
        <taxon>Fungi</taxon>
        <taxon>Dikarya</taxon>
        <taxon>Ascomycota</taxon>
        <taxon>Pezizomycotina</taxon>
        <taxon>Dothideomycetes</taxon>
        <taxon>Pleosporomycetidae</taxon>
        <taxon>Pleosporales</taxon>
        <taxon>Lindgomycetaceae</taxon>
        <taxon>Clohesyomyces</taxon>
    </lineage>
</organism>
<evidence type="ECO:0000256" key="5">
    <source>
        <dbReference type="PROSITE-ProRule" id="PRU00042"/>
    </source>
</evidence>
<feature type="domain" description="C2H2-type" evidence="6">
    <location>
        <begin position="910"/>
        <end position="937"/>
    </location>
</feature>
<dbReference type="GO" id="GO:0008270">
    <property type="term" value="F:zinc ion binding"/>
    <property type="evidence" value="ECO:0007669"/>
    <property type="project" value="UniProtKB-KW"/>
</dbReference>
<dbReference type="AlphaFoldDB" id="A0A1Y2A127"/>
<sequence length="963" mass="111101">MATSNEVPSFSRASTLLNGKGSADPFKTALTKFRSRLSGQQLQEFEYATYESLCHDVIRIQHEQENGKMMMNLSRLQGCLEGLEQFGKVIEVFLNVSWTVAFIWGPIKFLLLTASTFADSFDTLLDAYEQIGECLPMLSEYEGLFSQNPHMLHALELMYVDILEFHQHAMRFFTGKVWKRFFRSVWKDFGTKFNGILKSLSRHKQLIETRAQLIHFRQYQEDIESMKMKLDDMVTEERNKKTKSVKEWIGAGSQTKLDHEKFCAVRSEYPTTGRWILKNEYINNWIEADVPATPLVWMNGIPGAGKTILASVIVEACKQRQSHLTSYFYCNYDGSGKSAIGVYKGILDQLLDQYPDLMPHCHTRQASSGEPVLSSPNTARKLLEDFCLTIPKQYIIIDGLDECEQSERKQILELFVQLVTQSEADEPGKLRVLFVSQDYVDIKRALHNSMNAKVTPRTISLSSMDNERDIRVYVNDLTTQIAQKHGLDGDQVDYLRDLTISRAQGMFLYAKLVMPNLLKQPTREQLLDEIQLTRFPNGLEEAYERIVSQIKKSSSREEWTVAKKLLGWMVCAKRPLTWKEMQVALSIDFESQTIEYDDRRLRVHIQDICGSLVQLTGDRVHLVHSTAKMYITRCTKDIDEPSVECELAALCLQYLTFQCFGDEKDMDKATLRSIALQGHLAFQDYAVAKWFHHVNAFIHTGKVMLNQGSDVLARLDEISIALDDFIMKYEDEEWFGDILPQCVEKCKVFEDQAFSDNLVAVASHIFRFQEKGFEARHVVSIKSLSKALDRNRRLLEELGSKLEKDEHDRKVENPELKILCQFYDIGKRFKCPKITCLYFSEGFKDSKSRNRHVNIHDRPFQCTAPDCLATECGFSNDKDLEKHIRAFHPELSDLANRFNSATPSTAKRNWPCTMCGKSFTRNFHLQSHLKSHRGERPHACPECGRAFTRKHDCQRHQKLHDRR</sequence>
<dbReference type="OrthoDB" id="21416at2759"/>
<evidence type="ECO:0000313" key="8">
    <source>
        <dbReference type="Proteomes" id="UP000193144"/>
    </source>
</evidence>
<keyword evidence="4" id="KW-0862">Zinc</keyword>
<feature type="domain" description="C2H2-type" evidence="6">
    <location>
        <begin position="938"/>
        <end position="963"/>
    </location>
</feature>
<dbReference type="PANTHER" id="PTHR10039">
    <property type="entry name" value="AMELOGENIN"/>
    <property type="match status" value="1"/>
</dbReference>
<protein>
    <submittedName>
        <fullName evidence="7">C2H2 domain-containing protein</fullName>
    </submittedName>
</protein>
<keyword evidence="2" id="KW-0677">Repeat</keyword>
<dbReference type="Proteomes" id="UP000193144">
    <property type="component" value="Unassembled WGS sequence"/>
</dbReference>
<dbReference type="GO" id="GO:0032502">
    <property type="term" value="P:developmental process"/>
    <property type="evidence" value="ECO:0007669"/>
    <property type="project" value="UniProtKB-ARBA"/>
</dbReference>
<dbReference type="Pfam" id="PF24809">
    <property type="entry name" value="DUF7708"/>
    <property type="match status" value="1"/>
</dbReference>
<evidence type="ECO:0000259" key="6">
    <source>
        <dbReference type="PROSITE" id="PS50157"/>
    </source>
</evidence>
<dbReference type="SMART" id="SM00355">
    <property type="entry name" value="ZnF_C2H2"/>
    <property type="match status" value="4"/>
</dbReference>
<keyword evidence="1" id="KW-0479">Metal-binding</keyword>